<evidence type="ECO:0000313" key="3">
    <source>
        <dbReference type="Proteomes" id="UP000176562"/>
    </source>
</evidence>
<keyword evidence="3" id="KW-1185">Reference proteome</keyword>
<sequence length="140" mass="14547">MVGVAQGTQVLTLDGALPVEFLAPGDRVITRAGARRLVSVSMTAAYGAAVRVAPGALGHDRPEQALTIGAGTQVLVRDWRAKALFGAREALVPVTRLVDGEFVTLAEPGLLRLYALEFDQAEVYYADGVEVSGAAAGALV</sequence>
<accession>A0A1D9MGR1</accession>
<dbReference type="Pfam" id="PF13403">
    <property type="entry name" value="Hint_2"/>
    <property type="match status" value="1"/>
</dbReference>
<name>A0A1D9MGR1_9RHOB</name>
<protein>
    <recommendedName>
        <fullName evidence="1">Hedgehog/Intein (Hint) domain-containing protein</fullName>
    </recommendedName>
</protein>
<evidence type="ECO:0000259" key="1">
    <source>
        <dbReference type="Pfam" id="PF13403"/>
    </source>
</evidence>
<dbReference type="KEGG" id="rhp:LPB142_07875"/>
<dbReference type="STRING" id="1850250.LPB142_07875"/>
<dbReference type="SUPFAM" id="SSF51294">
    <property type="entry name" value="Hedgehog/intein (Hint) domain"/>
    <property type="match status" value="1"/>
</dbReference>
<dbReference type="InterPro" id="IPR028992">
    <property type="entry name" value="Hedgehog/Intein_dom"/>
</dbReference>
<organism evidence="2 3">
    <name type="scientific">Rhodobacter xanthinilyticus</name>
    <dbReference type="NCBI Taxonomy" id="1850250"/>
    <lineage>
        <taxon>Bacteria</taxon>
        <taxon>Pseudomonadati</taxon>
        <taxon>Pseudomonadota</taxon>
        <taxon>Alphaproteobacteria</taxon>
        <taxon>Rhodobacterales</taxon>
        <taxon>Rhodobacter group</taxon>
        <taxon>Rhodobacter</taxon>
    </lineage>
</organism>
<dbReference type="InterPro" id="IPR036844">
    <property type="entry name" value="Hint_dom_sf"/>
</dbReference>
<dbReference type="Proteomes" id="UP000176562">
    <property type="component" value="Chromosome"/>
</dbReference>
<reference evidence="2 3" key="1">
    <citation type="submission" date="2016-10" db="EMBL/GenBank/DDBJ databases">
        <title>Rhodobacter sp. LPB0142, isolated from sea water.</title>
        <authorList>
            <person name="Kim E."/>
            <person name="Yi H."/>
        </authorList>
    </citation>
    <scope>NUCLEOTIDE SEQUENCE [LARGE SCALE GENOMIC DNA]</scope>
    <source>
        <strain evidence="2 3">LPB0142</strain>
    </source>
</reference>
<dbReference type="EMBL" id="CP017781">
    <property type="protein sequence ID" value="AOZ70950.1"/>
    <property type="molecule type" value="Genomic_DNA"/>
</dbReference>
<dbReference type="AlphaFoldDB" id="A0A1D9MGR1"/>
<feature type="domain" description="Hedgehog/Intein (Hint)" evidence="1">
    <location>
        <begin position="5"/>
        <end position="131"/>
    </location>
</feature>
<proteinExistence type="predicted"/>
<evidence type="ECO:0000313" key="2">
    <source>
        <dbReference type="EMBL" id="AOZ70950.1"/>
    </source>
</evidence>
<gene>
    <name evidence="2" type="ORF">LPB142_07875</name>
</gene>